<dbReference type="EMBL" id="JAQIZT010000005">
    <property type="protein sequence ID" value="KAJ6998330.1"/>
    <property type="molecule type" value="Genomic_DNA"/>
</dbReference>
<dbReference type="Proteomes" id="UP001164929">
    <property type="component" value="Chromosome 5"/>
</dbReference>
<comment type="caution">
    <text evidence="1">The sequence shown here is derived from an EMBL/GenBank/DDBJ whole genome shotgun (WGS) entry which is preliminary data.</text>
</comment>
<accession>A0AAD6QY55</accession>
<gene>
    <name evidence="1" type="ORF">NC653_014503</name>
</gene>
<sequence>MELIFSNPSCLCSLADISSKSFSITPSFPPTTGKYPLSVELLLLPPTSCPRLISRRKPMRWKLSFLPCSTSWLSLTFYMATCRWSASSPWRPFKLYMDER</sequence>
<organism evidence="1 2">
    <name type="scientific">Populus alba x Populus x berolinensis</name>
    <dbReference type="NCBI Taxonomy" id="444605"/>
    <lineage>
        <taxon>Eukaryota</taxon>
        <taxon>Viridiplantae</taxon>
        <taxon>Streptophyta</taxon>
        <taxon>Embryophyta</taxon>
        <taxon>Tracheophyta</taxon>
        <taxon>Spermatophyta</taxon>
        <taxon>Magnoliopsida</taxon>
        <taxon>eudicotyledons</taxon>
        <taxon>Gunneridae</taxon>
        <taxon>Pentapetalae</taxon>
        <taxon>rosids</taxon>
        <taxon>fabids</taxon>
        <taxon>Malpighiales</taxon>
        <taxon>Salicaceae</taxon>
        <taxon>Saliceae</taxon>
        <taxon>Populus</taxon>
    </lineage>
</organism>
<reference evidence="1" key="1">
    <citation type="journal article" date="2023" name="Mol. Ecol. Resour.">
        <title>Chromosome-level genome assembly of a triploid poplar Populus alba 'Berolinensis'.</title>
        <authorList>
            <person name="Chen S."/>
            <person name="Yu Y."/>
            <person name="Wang X."/>
            <person name="Wang S."/>
            <person name="Zhang T."/>
            <person name="Zhou Y."/>
            <person name="He R."/>
            <person name="Meng N."/>
            <person name="Wang Y."/>
            <person name="Liu W."/>
            <person name="Liu Z."/>
            <person name="Liu J."/>
            <person name="Guo Q."/>
            <person name="Huang H."/>
            <person name="Sederoff R.R."/>
            <person name="Wang G."/>
            <person name="Qu G."/>
            <person name="Chen S."/>
        </authorList>
    </citation>
    <scope>NUCLEOTIDE SEQUENCE</scope>
    <source>
        <strain evidence="1">SC-2020</strain>
    </source>
</reference>
<dbReference type="AlphaFoldDB" id="A0AAD6QY55"/>
<proteinExistence type="predicted"/>
<keyword evidence="2" id="KW-1185">Reference proteome</keyword>
<name>A0AAD6QY55_9ROSI</name>
<protein>
    <submittedName>
        <fullName evidence="1">Uncharacterized protein</fullName>
    </submittedName>
</protein>
<evidence type="ECO:0000313" key="1">
    <source>
        <dbReference type="EMBL" id="KAJ6998330.1"/>
    </source>
</evidence>
<evidence type="ECO:0000313" key="2">
    <source>
        <dbReference type="Proteomes" id="UP001164929"/>
    </source>
</evidence>